<organism evidence="2 3">
    <name type="scientific">Gigaspora margarita</name>
    <dbReference type="NCBI Taxonomy" id="4874"/>
    <lineage>
        <taxon>Eukaryota</taxon>
        <taxon>Fungi</taxon>
        <taxon>Fungi incertae sedis</taxon>
        <taxon>Mucoromycota</taxon>
        <taxon>Glomeromycotina</taxon>
        <taxon>Glomeromycetes</taxon>
        <taxon>Diversisporales</taxon>
        <taxon>Gigasporaceae</taxon>
        <taxon>Gigaspora</taxon>
    </lineage>
</organism>
<evidence type="ECO:0000313" key="2">
    <source>
        <dbReference type="EMBL" id="CAG8781998.1"/>
    </source>
</evidence>
<dbReference type="EMBL" id="CAJVQB010016917">
    <property type="protein sequence ID" value="CAG8781998.1"/>
    <property type="molecule type" value="Genomic_DNA"/>
</dbReference>
<evidence type="ECO:0000313" key="3">
    <source>
        <dbReference type="Proteomes" id="UP000789901"/>
    </source>
</evidence>
<gene>
    <name evidence="2" type="ORF">GMARGA_LOCUS19863</name>
</gene>
<sequence length="321" mass="38295">IKGELTVQDAEHQNLRDKVIRIEEQYNKYRELTPQVTELEAENTVLKKEKAEWMSYSDYLDQEKNSFNGNLPYEFYKVLVARRVENNILQEKMNDLERQVIRGDSFISENESKIKQLNNNYESMKTEYTSELEVSKRVKTLLKEEVELLMEILKSYEEKQQYCSNRLRIDRVQVIEYLLRRYKKELEQAQSNHNQKFEDQYNCSNVNPNTIKILQCIEELQELMSENSQLLEKLKQLQKTTMNNHIENNDEVIANVIPAQSFMNLENENKQLIEKIIEQNQRISKILKIKEIFEIAIQKYEVDVNNLGYRIEVSGDNEKFS</sequence>
<keyword evidence="1" id="KW-0175">Coiled coil</keyword>
<reference evidence="2 3" key="1">
    <citation type="submission" date="2021-06" db="EMBL/GenBank/DDBJ databases">
        <authorList>
            <person name="Kallberg Y."/>
            <person name="Tangrot J."/>
            <person name="Rosling A."/>
        </authorList>
    </citation>
    <scope>NUCLEOTIDE SEQUENCE [LARGE SCALE GENOMIC DNA]</scope>
    <source>
        <strain evidence="2 3">120-4 pot B 10/14</strain>
    </source>
</reference>
<name>A0ABN7VKK0_GIGMA</name>
<protein>
    <submittedName>
        <fullName evidence="2">45815_t:CDS:1</fullName>
    </submittedName>
</protein>
<feature type="coiled-coil region" evidence="1">
    <location>
        <begin position="79"/>
        <end position="282"/>
    </location>
</feature>
<feature type="non-terminal residue" evidence="2">
    <location>
        <position position="1"/>
    </location>
</feature>
<keyword evidence="3" id="KW-1185">Reference proteome</keyword>
<comment type="caution">
    <text evidence="2">The sequence shown here is derived from an EMBL/GenBank/DDBJ whole genome shotgun (WGS) entry which is preliminary data.</text>
</comment>
<proteinExistence type="predicted"/>
<dbReference type="Proteomes" id="UP000789901">
    <property type="component" value="Unassembled WGS sequence"/>
</dbReference>
<evidence type="ECO:0000256" key="1">
    <source>
        <dbReference type="SAM" id="Coils"/>
    </source>
</evidence>
<accession>A0ABN7VKK0</accession>